<proteinExistence type="predicted"/>
<feature type="transmembrane region" description="Helical" evidence="1">
    <location>
        <begin position="74"/>
        <end position="95"/>
    </location>
</feature>
<evidence type="ECO:0000313" key="3">
    <source>
        <dbReference type="Proteomes" id="UP000656244"/>
    </source>
</evidence>
<feature type="transmembrane region" description="Helical" evidence="1">
    <location>
        <begin position="12"/>
        <end position="29"/>
    </location>
</feature>
<organism evidence="2 3">
    <name type="scientific">Hyunsoonleella aquatilis</name>
    <dbReference type="NCBI Taxonomy" id="2762758"/>
    <lineage>
        <taxon>Bacteria</taxon>
        <taxon>Pseudomonadati</taxon>
        <taxon>Bacteroidota</taxon>
        <taxon>Flavobacteriia</taxon>
        <taxon>Flavobacteriales</taxon>
        <taxon>Flavobacteriaceae</taxon>
    </lineage>
</organism>
<comment type="caution">
    <text evidence="2">The sequence shown here is derived from an EMBL/GenBank/DDBJ whole genome shotgun (WGS) entry which is preliminary data.</text>
</comment>
<dbReference type="RefSeq" id="WP_186561130.1">
    <property type="nucleotide sequence ID" value="NZ_JACNMF010000002.1"/>
</dbReference>
<reference evidence="2" key="1">
    <citation type="submission" date="2020-08" db="EMBL/GenBank/DDBJ databases">
        <title>Hyunsoonleella sp. strain SJ7 genome sequencing and assembly.</title>
        <authorList>
            <person name="Kim I."/>
        </authorList>
    </citation>
    <scope>NUCLEOTIDE SEQUENCE</scope>
    <source>
        <strain evidence="2">SJ7</strain>
    </source>
</reference>
<dbReference type="Proteomes" id="UP000656244">
    <property type="component" value="Unassembled WGS sequence"/>
</dbReference>
<name>A0A923KGI0_9FLAO</name>
<keyword evidence="1" id="KW-1133">Transmembrane helix</keyword>
<keyword evidence="1" id="KW-0812">Transmembrane</keyword>
<dbReference type="EMBL" id="JACNMF010000002">
    <property type="protein sequence ID" value="MBC3758361.1"/>
    <property type="molecule type" value="Genomic_DNA"/>
</dbReference>
<protein>
    <submittedName>
        <fullName evidence="2">Uncharacterized protein</fullName>
    </submittedName>
</protein>
<evidence type="ECO:0000256" key="1">
    <source>
        <dbReference type="SAM" id="Phobius"/>
    </source>
</evidence>
<accession>A0A923KGI0</accession>
<gene>
    <name evidence="2" type="ORF">H7U19_08100</name>
</gene>
<feature type="transmembrane region" description="Helical" evidence="1">
    <location>
        <begin position="41"/>
        <end position="62"/>
    </location>
</feature>
<keyword evidence="3" id="KW-1185">Reference proteome</keyword>
<evidence type="ECO:0000313" key="2">
    <source>
        <dbReference type="EMBL" id="MBC3758361.1"/>
    </source>
</evidence>
<keyword evidence="1" id="KW-0472">Membrane</keyword>
<sequence>MNLYQSDKVRFISGLIIILIIYTLHYVYLAENPDMISVPKYILHLARFAVTMAVYFVGTFHLGKLKDTWMSTIWHMVHISGLCIIAGLGGFNWLISDISIYLKDFTNSVQEILISPVLYIAMGILNRTLNKKTSD</sequence>
<dbReference type="AlphaFoldDB" id="A0A923KGI0"/>